<sequence>MTGQVAGRITGELGRFDFIGLGSEEFEDLIEEFGSIPDPEIEDLVVEDNFDVQVLWIILSSLDEEG</sequence>
<organism evidence="1 2">
    <name type="scientific">Paenibacillus vandeheii</name>
    <dbReference type="NCBI Taxonomy" id="3035917"/>
    <lineage>
        <taxon>Bacteria</taxon>
        <taxon>Bacillati</taxon>
        <taxon>Bacillota</taxon>
        <taxon>Bacilli</taxon>
        <taxon>Bacillales</taxon>
        <taxon>Paenibacillaceae</taxon>
        <taxon>Paenibacillus</taxon>
    </lineage>
</organism>
<protein>
    <submittedName>
        <fullName evidence="1">Uncharacterized protein</fullName>
    </submittedName>
</protein>
<dbReference type="Proteomes" id="UP001174205">
    <property type="component" value="Unassembled WGS sequence"/>
</dbReference>
<proteinExistence type="predicted"/>
<gene>
    <name evidence="1" type="ORF">P5G61_22565</name>
</gene>
<evidence type="ECO:0000313" key="1">
    <source>
        <dbReference type="EMBL" id="MDN4604044.1"/>
    </source>
</evidence>
<name>A0ABT8JG43_9BACL</name>
<reference evidence="1" key="1">
    <citation type="submission" date="2023-03" db="EMBL/GenBank/DDBJ databases">
        <title>MT1 and MT2 Draft Genomes of Novel Species.</title>
        <authorList>
            <person name="Venkateswaran K."/>
        </authorList>
    </citation>
    <scope>NUCLEOTIDE SEQUENCE</scope>
    <source>
        <strain evidence="1">F6_3S_P_1C</strain>
    </source>
</reference>
<keyword evidence="2" id="KW-1185">Reference proteome</keyword>
<evidence type="ECO:0000313" key="2">
    <source>
        <dbReference type="Proteomes" id="UP001174205"/>
    </source>
</evidence>
<dbReference type="EMBL" id="JAROCD010000011">
    <property type="protein sequence ID" value="MDN4604044.1"/>
    <property type="molecule type" value="Genomic_DNA"/>
</dbReference>
<accession>A0ABT8JG43</accession>
<dbReference type="RefSeq" id="WP_024633631.1">
    <property type="nucleotide sequence ID" value="NZ_JAROCD010000011.1"/>
</dbReference>
<comment type="caution">
    <text evidence="1">The sequence shown here is derived from an EMBL/GenBank/DDBJ whole genome shotgun (WGS) entry which is preliminary data.</text>
</comment>